<dbReference type="PATRIC" id="fig|1423755.3.peg.467"/>
<comment type="caution">
    <text evidence="2">The sequence shown here is derived from an EMBL/GenBank/DDBJ whole genome shotgun (WGS) entry which is preliminary data.</text>
</comment>
<evidence type="ECO:0000313" key="3">
    <source>
        <dbReference type="Proteomes" id="UP000051054"/>
    </source>
</evidence>
<evidence type="ECO:0000259" key="1">
    <source>
        <dbReference type="PROSITE" id="PS50206"/>
    </source>
</evidence>
<dbReference type="RefSeq" id="WP_025023028.1">
    <property type="nucleotide sequence ID" value="NZ_AZGD01000082.1"/>
</dbReference>
<proteinExistence type="predicted"/>
<dbReference type="InterPro" id="IPR050229">
    <property type="entry name" value="GlpE_sulfurtransferase"/>
</dbReference>
<sequence length="98" mass="11511">MQTVNTKQLAQKLKEEKINLIDVREPFEFIEGHVKGAINKPMSQLRHWKDELEQDQIYYLMCRSGNRSRQVANLLTELGHKIYNVEGGILAWDNELEQ</sequence>
<accession>A0A0R1WTS7</accession>
<dbReference type="CDD" id="cd00158">
    <property type="entry name" value="RHOD"/>
    <property type="match status" value="1"/>
</dbReference>
<dbReference type="PANTHER" id="PTHR43031:SF1">
    <property type="entry name" value="PYRIDINE NUCLEOTIDE-DISULPHIDE OXIDOREDUCTASE"/>
    <property type="match status" value="1"/>
</dbReference>
<gene>
    <name evidence="2" type="ORF">FC40_GL000425</name>
</gene>
<dbReference type="Pfam" id="PF00581">
    <property type="entry name" value="Rhodanese"/>
    <property type="match status" value="1"/>
</dbReference>
<dbReference type="EMBL" id="AZGD01000082">
    <property type="protein sequence ID" value="KRM19211.1"/>
    <property type="molecule type" value="Genomic_DNA"/>
</dbReference>
<dbReference type="OrthoDB" id="9800872at2"/>
<dbReference type="InterPro" id="IPR001763">
    <property type="entry name" value="Rhodanese-like_dom"/>
</dbReference>
<dbReference type="SMART" id="SM00450">
    <property type="entry name" value="RHOD"/>
    <property type="match status" value="1"/>
</dbReference>
<dbReference type="STRING" id="1423755.FC40_GL000425"/>
<protein>
    <recommendedName>
        <fullName evidence="1">Rhodanese domain-containing protein</fullName>
    </recommendedName>
</protein>
<dbReference type="Proteomes" id="UP000051054">
    <property type="component" value="Unassembled WGS sequence"/>
</dbReference>
<dbReference type="Gene3D" id="3.40.250.10">
    <property type="entry name" value="Rhodanese-like domain"/>
    <property type="match status" value="1"/>
</dbReference>
<dbReference type="PROSITE" id="PS50206">
    <property type="entry name" value="RHODANESE_3"/>
    <property type="match status" value="1"/>
</dbReference>
<keyword evidence="3" id="KW-1185">Reference proteome</keyword>
<dbReference type="AlphaFoldDB" id="A0A0R1WTS7"/>
<dbReference type="eggNOG" id="COG0607">
    <property type="taxonomic scope" value="Bacteria"/>
</dbReference>
<dbReference type="PANTHER" id="PTHR43031">
    <property type="entry name" value="FAD-DEPENDENT OXIDOREDUCTASE"/>
    <property type="match status" value="1"/>
</dbReference>
<evidence type="ECO:0000313" key="2">
    <source>
        <dbReference type="EMBL" id="KRM19211.1"/>
    </source>
</evidence>
<name>A0A0R1WTS7_9LACO</name>
<dbReference type="SUPFAM" id="SSF52821">
    <property type="entry name" value="Rhodanese/Cell cycle control phosphatase"/>
    <property type="match status" value="1"/>
</dbReference>
<organism evidence="2 3">
    <name type="scientific">Ligilactobacillus hayakitensis DSM 18933 = JCM 14209</name>
    <dbReference type="NCBI Taxonomy" id="1423755"/>
    <lineage>
        <taxon>Bacteria</taxon>
        <taxon>Bacillati</taxon>
        <taxon>Bacillota</taxon>
        <taxon>Bacilli</taxon>
        <taxon>Lactobacillales</taxon>
        <taxon>Lactobacillaceae</taxon>
        <taxon>Ligilactobacillus</taxon>
    </lineage>
</organism>
<dbReference type="InterPro" id="IPR036873">
    <property type="entry name" value="Rhodanese-like_dom_sf"/>
</dbReference>
<reference evidence="2 3" key="1">
    <citation type="journal article" date="2015" name="Genome Announc.">
        <title>Expanding the biotechnology potential of lactobacilli through comparative genomics of 213 strains and associated genera.</title>
        <authorList>
            <person name="Sun Z."/>
            <person name="Harris H.M."/>
            <person name="McCann A."/>
            <person name="Guo C."/>
            <person name="Argimon S."/>
            <person name="Zhang W."/>
            <person name="Yang X."/>
            <person name="Jeffery I.B."/>
            <person name="Cooney J.C."/>
            <person name="Kagawa T.F."/>
            <person name="Liu W."/>
            <person name="Song Y."/>
            <person name="Salvetti E."/>
            <person name="Wrobel A."/>
            <person name="Rasinkangas P."/>
            <person name="Parkhill J."/>
            <person name="Rea M.C."/>
            <person name="O'Sullivan O."/>
            <person name="Ritari J."/>
            <person name="Douillard F.P."/>
            <person name="Paul Ross R."/>
            <person name="Yang R."/>
            <person name="Briner A.E."/>
            <person name="Felis G.E."/>
            <person name="de Vos W.M."/>
            <person name="Barrangou R."/>
            <person name="Klaenhammer T.R."/>
            <person name="Caufield P.W."/>
            <person name="Cui Y."/>
            <person name="Zhang H."/>
            <person name="O'Toole P.W."/>
        </authorList>
    </citation>
    <scope>NUCLEOTIDE SEQUENCE [LARGE SCALE GENOMIC DNA]</scope>
    <source>
        <strain evidence="2 3">DSM 18933</strain>
    </source>
</reference>
<feature type="domain" description="Rhodanese" evidence="1">
    <location>
        <begin position="14"/>
        <end position="98"/>
    </location>
</feature>